<dbReference type="STRING" id="1219043.SCH01S_15_00330"/>
<comment type="caution">
    <text evidence="2">The sequence shown here is derived from an EMBL/GenBank/DDBJ whole genome shotgun (WGS) entry which is preliminary data.</text>
</comment>
<dbReference type="Proteomes" id="UP000033202">
    <property type="component" value="Unassembled WGS sequence"/>
</dbReference>
<name>A0A0E9MLP1_9SPHN</name>
<evidence type="ECO:0000256" key="1">
    <source>
        <dbReference type="SAM" id="MobiDB-lite"/>
    </source>
</evidence>
<dbReference type="EMBL" id="BBWU01000015">
    <property type="protein sequence ID" value="GAO38408.1"/>
    <property type="molecule type" value="Genomic_DNA"/>
</dbReference>
<gene>
    <name evidence="2" type="ORF">SCH01S_15_00330</name>
</gene>
<sequence length="122" mass="14818">MDLSQVEMLETGDQVWHRRNRDRRQLRLRLDLRLGRRLAAAPGLADRARPRRRLRHVRRKLERDRTQLLLVTHPVRRRQLQQHQQKQQMNGQRERKRRGASPGGRTIQIRRAGIRRTHRRLA</sequence>
<feature type="compositionally biased region" description="Basic residues" evidence="1">
    <location>
        <begin position="112"/>
        <end position="122"/>
    </location>
</feature>
<proteinExistence type="predicted"/>
<keyword evidence="3" id="KW-1185">Reference proteome</keyword>
<feature type="compositionally biased region" description="Low complexity" evidence="1">
    <location>
        <begin position="81"/>
        <end position="91"/>
    </location>
</feature>
<accession>A0A0E9MLP1</accession>
<dbReference type="AlphaFoldDB" id="A0A0E9MLP1"/>
<reference evidence="2 3" key="1">
    <citation type="submission" date="2015-04" db="EMBL/GenBank/DDBJ databases">
        <title>Whole genome shotgun sequence of Sphingomonas changbaiensis NBRC 104936.</title>
        <authorList>
            <person name="Katano-Makiyama Y."/>
            <person name="Hosoyama A."/>
            <person name="Hashimoto M."/>
            <person name="Noguchi M."/>
            <person name="Tsuchikane K."/>
            <person name="Ohji S."/>
            <person name="Yamazoe A."/>
            <person name="Ichikawa N."/>
            <person name="Kimura A."/>
            <person name="Fujita N."/>
        </authorList>
    </citation>
    <scope>NUCLEOTIDE SEQUENCE [LARGE SCALE GENOMIC DNA]</scope>
    <source>
        <strain evidence="2 3">NBRC 104936</strain>
    </source>
</reference>
<organism evidence="2 3">
    <name type="scientific">Sphingomonas changbaiensis NBRC 104936</name>
    <dbReference type="NCBI Taxonomy" id="1219043"/>
    <lineage>
        <taxon>Bacteria</taxon>
        <taxon>Pseudomonadati</taxon>
        <taxon>Pseudomonadota</taxon>
        <taxon>Alphaproteobacteria</taxon>
        <taxon>Sphingomonadales</taxon>
        <taxon>Sphingomonadaceae</taxon>
        <taxon>Sphingomonas</taxon>
    </lineage>
</organism>
<evidence type="ECO:0000313" key="2">
    <source>
        <dbReference type="EMBL" id="GAO38408.1"/>
    </source>
</evidence>
<evidence type="ECO:0000313" key="3">
    <source>
        <dbReference type="Proteomes" id="UP000033202"/>
    </source>
</evidence>
<feature type="region of interest" description="Disordered" evidence="1">
    <location>
        <begin position="76"/>
        <end position="122"/>
    </location>
</feature>
<protein>
    <submittedName>
        <fullName evidence="2">Uncharacterized protein</fullName>
    </submittedName>
</protein>